<dbReference type="eggNOG" id="KOG0725">
    <property type="taxonomic scope" value="Eukaryota"/>
</dbReference>
<feature type="signal peptide" evidence="2">
    <location>
        <begin position="1"/>
        <end position="24"/>
    </location>
</feature>
<dbReference type="PRINTS" id="PR00080">
    <property type="entry name" value="SDRFAMILY"/>
</dbReference>
<feature type="chain" id="PRO_5003095642" evidence="2">
    <location>
        <begin position="25"/>
        <end position="307"/>
    </location>
</feature>
<dbReference type="EMBL" id="FN648095">
    <property type="protein sequence ID" value="CBJ29612.1"/>
    <property type="molecule type" value="Genomic_DNA"/>
</dbReference>
<dbReference type="EMBL" id="FN649758">
    <property type="protein sequence ID" value="CBJ29612.1"/>
    <property type="molecule type" value="Genomic_DNA"/>
</dbReference>
<reference evidence="4 5" key="1">
    <citation type="journal article" date="2010" name="Nature">
        <title>The Ectocarpus genome and the independent evolution of multicellularity in brown algae.</title>
        <authorList>
            <person name="Cock J.M."/>
            <person name="Sterck L."/>
            <person name="Rouze P."/>
            <person name="Scornet D."/>
            <person name="Allen A.E."/>
            <person name="Amoutzias G."/>
            <person name="Anthouard V."/>
            <person name="Artiguenave F."/>
            <person name="Aury J.M."/>
            <person name="Badger J.H."/>
            <person name="Beszteri B."/>
            <person name="Billiau K."/>
            <person name="Bonnet E."/>
            <person name="Bothwell J.H."/>
            <person name="Bowler C."/>
            <person name="Boyen C."/>
            <person name="Brownlee C."/>
            <person name="Carrano C.J."/>
            <person name="Charrier B."/>
            <person name="Cho G.Y."/>
            <person name="Coelho S.M."/>
            <person name="Collen J."/>
            <person name="Corre E."/>
            <person name="Da Silva C."/>
            <person name="Delage L."/>
            <person name="Delaroque N."/>
            <person name="Dittami S.M."/>
            <person name="Doulbeau S."/>
            <person name="Elias M."/>
            <person name="Farnham G."/>
            <person name="Gachon C.M."/>
            <person name="Gschloessl B."/>
            <person name="Heesch S."/>
            <person name="Jabbari K."/>
            <person name="Jubin C."/>
            <person name="Kawai H."/>
            <person name="Kimura K."/>
            <person name="Kloareg B."/>
            <person name="Kupper F.C."/>
            <person name="Lang D."/>
            <person name="Le Bail A."/>
            <person name="Leblanc C."/>
            <person name="Lerouge P."/>
            <person name="Lohr M."/>
            <person name="Lopez P.J."/>
            <person name="Martens C."/>
            <person name="Maumus F."/>
            <person name="Michel G."/>
            <person name="Miranda-Saavedra D."/>
            <person name="Morales J."/>
            <person name="Moreau H."/>
            <person name="Motomura T."/>
            <person name="Nagasato C."/>
            <person name="Napoli C.A."/>
            <person name="Nelson D.R."/>
            <person name="Nyvall-Collen P."/>
            <person name="Peters A.F."/>
            <person name="Pommier C."/>
            <person name="Potin P."/>
            <person name="Poulain J."/>
            <person name="Quesneville H."/>
            <person name="Read B."/>
            <person name="Rensing S.A."/>
            <person name="Ritter A."/>
            <person name="Rousvoal S."/>
            <person name="Samanta M."/>
            <person name="Samson G."/>
            <person name="Schroeder D.C."/>
            <person name="Segurens B."/>
            <person name="Strittmatter M."/>
            <person name="Tonon T."/>
            <person name="Tregear J.W."/>
            <person name="Valentin K."/>
            <person name="von Dassow P."/>
            <person name="Yamagishi T."/>
            <person name="Van de Peer Y."/>
            <person name="Wincker P."/>
        </authorList>
    </citation>
    <scope>NUCLEOTIDE SEQUENCE [LARGE SCALE GENOMIC DNA]</scope>
    <source>
        <strain evidence="5">Ec32 / CCAP1310/4</strain>
    </source>
</reference>
<dbReference type="InterPro" id="IPR057326">
    <property type="entry name" value="KR_dom"/>
</dbReference>
<dbReference type="STRING" id="2880.D7FL76"/>
<dbReference type="PRINTS" id="PR00081">
    <property type="entry name" value="GDHRDH"/>
</dbReference>
<keyword evidence="1" id="KW-0560">Oxidoreductase</keyword>
<gene>
    <name evidence="4" type="ORF">Esi_0154_0059</name>
</gene>
<dbReference type="AlphaFoldDB" id="D7FL76"/>
<dbReference type="PANTHER" id="PTHR42898:SF6">
    <property type="entry name" value="NADP-DEPENDENT MANNITOL DEHYDROGENASE"/>
    <property type="match status" value="1"/>
</dbReference>
<dbReference type="SUPFAM" id="SSF51735">
    <property type="entry name" value="NAD(P)-binding Rossmann-fold domains"/>
    <property type="match status" value="1"/>
</dbReference>
<accession>D7FL76</accession>
<feature type="domain" description="Ketoreductase" evidence="3">
    <location>
        <begin position="50"/>
        <end position="242"/>
    </location>
</feature>
<protein>
    <submittedName>
        <fullName evidence="4">Tropinone reductase, putative / tropine dehydrogenase, putative</fullName>
    </submittedName>
</protein>
<proteinExistence type="predicted"/>
<sequence>MFLCSGRMIQVLVLTLSAVASVWGSPLSQERFQITTFGAERRARWSLEGKTAVVTGGTKGIGKAIVEELACLGAKVITCSRNPADVAACLEEWKSKGLLVEGTAADVTTAEGRESLVKLAEEHFGGLLDILVNNVGTNIRKATVDYTPEELAYVMDTNFTSLFLLTKLLHPLLKAAAAVKGSRENGGSSVINISSVAGITPIKSGSPYAASKAAMNQVTRLWGCEWAPDGIRVNAVAPWYTKTPLTEPVQADPVRVNEITQRTPMKRWADADEVSGMVAFLCMKGAGYITSQVIATDGGFTANGWMT</sequence>
<dbReference type="GO" id="GO:0016491">
    <property type="term" value="F:oxidoreductase activity"/>
    <property type="evidence" value="ECO:0007669"/>
    <property type="project" value="UniProtKB-KW"/>
</dbReference>
<dbReference type="FunFam" id="3.40.50.720:FF:000084">
    <property type="entry name" value="Short-chain dehydrogenase reductase"/>
    <property type="match status" value="1"/>
</dbReference>
<dbReference type="OMA" id="NSLACGP"/>
<dbReference type="InterPro" id="IPR020904">
    <property type="entry name" value="Sc_DH/Rdtase_CS"/>
</dbReference>
<dbReference type="Gene3D" id="3.40.50.720">
    <property type="entry name" value="NAD(P)-binding Rossmann-like Domain"/>
    <property type="match status" value="1"/>
</dbReference>
<dbReference type="Pfam" id="PF13561">
    <property type="entry name" value="adh_short_C2"/>
    <property type="match status" value="1"/>
</dbReference>
<evidence type="ECO:0000313" key="4">
    <source>
        <dbReference type="EMBL" id="CBJ29612.1"/>
    </source>
</evidence>
<dbReference type="OrthoDB" id="417891at2759"/>
<dbReference type="PROSITE" id="PS00061">
    <property type="entry name" value="ADH_SHORT"/>
    <property type="match status" value="1"/>
</dbReference>
<keyword evidence="5" id="KW-1185">Reference proteome</keyword>
<dbReference type="InterPro" id="IPR036291">
    <property type="entry name" value="NAD(P)-bd_dom_sf"/>
</dbReference>
<dbReference type="InParanoid" id="D7FL76"/>
<evidence type="ECO:0000256" key="1">
    <source>
        <dbReference type="ARBA" id="ARBA00023002"/>
    </source>
</evidence>
<dbReference type="SMART" id="SM00822">
    <property type="entry name" value="PKS_KR"/>
    <property type="match status" value="1"/>
</dbReference>
<name>D7FL76_ECTSI</name>
<organism evidence="4 5">
    <name type="scientific">Ectocarpus siliculosus</name>
    <name type="common">Brown alga</name>
    <name type="synonym">Conferva siliculosa</name>
    <dbReference type="NCBI Taxonomy" id="2880"/>
    <lineage>
        <taxon>Eukaryota</taxon>
        <taxon>Sar</taxon>
        <taxon>Stramenopiles</taxon>
        <taxon>Ochrophyta</taxon>
        <taxon>PX clade</taxon>
        <taxon>Phaeophyceae</taxon>
        <taxon>Ectocarpales</taxon>
        <taxon>Ectocarpaceae</taxon>
        <taxon>Ectocarpus</taxon>
    </lineage>
</organism>
<evidence type="ECO:0000256" key="2">
    <source>
        <dbReference type="SAM" id="SignalP"/>
    </source>
</evidence>
<evidence type="ECO:0000313" key="5">
    <source>
        <dbReference type="Proteomes" id="UP000002630"/>
    </source>
</evidence>
<dbReference type="PANTHER" id="PTHR42898">
    <property type="entry name" value="TROPINONE REDUCTASE"/>
    <property type="match status" value="1"/>
</dbReference>
<evidence type="ECO:0000259" key="3">
    <source>
        <dbReference type="SMART" id="SM00822"/>
    </source>
</evidence>
<dbReference type="Proteomes" id="UP000002630">
    <property type="component" value="Linkage Group LG33"/>
</dbReference>
<keyword evidence="2" id="KW-0732">Signal</keyword>
<dbReference type="InterPro" id="IPR045000">
    <property type="entry name" value="TR"/>
</dbReference>
<dbReference type="InterPro" id="IPR002347">
    <property type="entry name" value="SDR_fam"/>
</dbReference>